<accession>F9WVJ3</accession>
<dbReference type="AlphaFoldDB" id="F9WVJ3"/>
<name>F9WVJ3_TRYVY</name>
<sequence>ERYVEVFFGGEEWIEDGTTHKIIRLVWSSIDGHESCRNYPASVVIAKKLISRVAHYFAGASCLLKMLRMPGVDGAAVLEKIGVCAFMYRSVVDELVGKMNYLPRTEGGAGQGSVLTRVNSADRFAQGHRIVGFGSGTRRQVTRLGRNSLMPGVLYMPDIPNFPVVDGFYFVEAPPEDGGGDRGGGVGWRN</sequence>
<dbReference type="InterPro" id="IPR046836">
    <property type="entry name" value="RHS_C"/>
</dbReference>
<evidence type="ECO:0000313" key="3">
    <source>
        <dbReference type="Proteomes" id="UP000009027"/>
    </source>
</evidence>
<feature type="non-terminal residue" evidence="2">
    <location>
        <position position="1"/>
    </location>
</feature>
<keyword evidence="3" id="KW-1185">Reference proteome</keyword>
<gene>
    <name evidence="2" type="ORF">TvY486_0045190</name>
</gene>
<dbReference type="VEuPathDB" id="TriTrypDB:TvY486_0045190"/>
<proteinExistence type="predicted"/>
<protein>
    <recommendedName>
        <fullName evidence="1">Retrotransposon hot spot protein,C-terminal domain-containing protein</fullName>
    </recommendedName>
</protein>
<dbReference type="Proteomes" id="UP000009027">
    <property type="component" value="Unassembled WGS sequence"/>
</dbReference>
<dbReference type="Pfam" id="PF07999">
    <property type="entry name" value="RHSP"/>
    <property type="match status" value="1"/>
</dbReference>
<evidence type="ECO:0000313" key="2">
    <source>
        <dbReference type="EMBL" id="CCD21601.1"/>
    </source>
</evidence>
<reference evidence="2 3" key="1">
    <citation type="journal article" date="2012" name="Proc. Natl. Acad. Sci. U.S.A.">
        <title>Antigenic diversity is generated by distinct evolutionary mechanisms in African trypanosome species.</title>
        <authorList>
            <person name="Jackson A.P."/>
            <person name="Berry A."/>
            <person name="Aslett M."/>
            <person name="Allison H.C."/>
            <person name="Burton P."/>
            <person name="Vavrova-Anderson J."/>
            <person name="Brown R."/>
            <person name="Browne H."/>
            <person name="Corton N."/>
            <person name="Hauser H."/>
            <person name="Gamble J."/>
            <person name="Gilderthorp R."/>
            <person name="Marcello L."/>
            <person name="McQuillan J."/>
            <person name="Otto T.D."/>
            <person name="Quail M.A."/>
            <person name="Sanders M.J."/>
            <person name="van Tonder A."/>
            <person name="Ginger M.L."/>
            <person name="Field M.C."/>
            <person name="Barry J.D."/>
            <person name="Hertz-Fowler C."/>
            <person name="Berriman M."/>
        </authorList>
    </citation>
    <scope>NUCLEOTIDE SEQUENCE</scope>
    <source>
        <strain evidence="2 3">Y486</strain>
    </source>
</reference>
<evidence type="ECO:0000259" key="1">
    <source>
        <dbReference type="Pfam" id="PF07999"/>
    </source>
</evidence>
<organism evidence="2 3">
    <name type="scientific">Trypanosoma vivax (strain Y486)</name>
    <dbReference type="NCBI Taxonomy" id="1055687"/>
    <lineage>
        <taxon>Eukaryota</taxon>
        <taxon>Discoba</taxon>
        <taxon>Euglenozoa</taxon>
        <taxon>Kinetoplastea</taxon>
        <taxon>Metakinetoplastina</taxon>
        <taxon>Trypanosomatida</taxon>
        <taxon>Trypanosomatidae</taxon>
        <taxon>Trypanosoma</taxon>
        <taxon>Duttonella</taxon>
    </lineage>
</organism>
<feature type="domain" description="Retrotransposon hot spot protein,C-terminal" evidence="1">
    <location>
        <begin position="2"/>
        <end position="103"/>
    </location>
</feature>
<dbReference type="EMBL" id="CAEX01007990">
    <property type="protein sequence ID" value="CCD21601.1"/>
    <property type="molecule type" value="Genomic_DNA"/>
</dbReference>